<organism evidence="3 4">
    <name type="scientific">Orbilia ellipsospora</name>
    <dbReference type="NCBI Taxonomy" id="2528407"/>
    <lineage>
        <taxon>Eukaryota</taxon>
        <taxon>Fungi</taxon>
        <taxon>Dikarya</taxon>
        <taxon>Ascomycota</taxon>
        <taxon>Pezizomycotina</taxon>
        <taxon>Orbiliomycetes</taxon>
        <taxon>Orbiliales</taxon>
        <taxon>Orbiliaceae</taxon>
        <taxon>Orbilia</taxon>
    </lineage>
</organism>
<dbReference type="Proteomes" id="UP001365542">
    <property type="component" value="Unassembled WGS sequence"/>
</dbReference>
<keyword evidence="4" id="KW-1185">Reference proteome</keyword>
<proteinExistence type="predicted"/>
<reference evidence="3 4" key="1">
    <citation type="submission" date="2019-10" db="EMBL/GenBank/DDBJ databases">
        <authorList>
            <person name="Palmer J.M."/>
        </authorList>
    </citation>
    <scope>NUCLEOTIDE SEQUENCE [LARGE SCALE GENOMIC DNA]</scope>
    <source>
        <strain evidence="3 4">TWF694</strain>
    </source>
</reference>
<dbReference type="EMBL" id="JAVHJO010000010">
    <property type="protein sequence ID" value="KAK6535368.1"/>
    <property type="molecule type" value="Genomic_DNA"/>
</dbReference>
<gene>
    <name evidence="3" type="ORF">TWF694_001829</name>
</gene>
<feature type="transmembrane region" description="Helical" evidence="1">
    <location>
        <begin position="178"/>
        <end position="197"/>
    </location>
</feature>
<sequence length="211" mass="22609">MRFFSVLYAFLSLTTLVSSLPAPSPASDLMVKSDLVERQPDSLAPVERGVVDLVADVQVCIDACIAINQKYAARKSYTRSACQSWSTEIIAKIQILIETISAYPDNCTYPSIDVCVSIFIKLFVCIFVQLKAFIDLGGLIFGLLSTVEILLGCLLGLVGDLLNIIISLCLLIEVKIKVGICASIISGCGGLIGSLYISVLVKLLANVGIPC</sequence>
<keyword evidence="1" id="KW-0812">Transmembrane</keyword>
<evidence type="ECO:0000313" key="3">
    <source>
        <dbReference type="EMBL" id="KAK6535368.1"/>
    </source>
</evidence>
<evidence type="ECO:0008006" key="5">
    <source>
        <dbReference type="Google" id="ProtNLM"/>
    </source>
</evidence>
<protein>
    <recommendedName>
        <fullName evidence="5">Transmembrane protein</fullName>
    </recommendedName>
</protein>
<keyword evidence="2" id="KW-0732">Signal</keyword>
<comment type="caution">
    <text evidence="3">The sequence shown here is derived from an EMBL/GenBank/DDBJ whole genome shotgun (WGS) entry which is preliminary data.</text>
</comment>
<evidence type="ECO:0000313" key="4">
    <source>
        <dbReference type="Proteomes" id="UP001365542"/>
    </source>
</evidence>
<dbReference type="AlphaFoldDB" id="A0AAV9X4Y3"/>
<feature type="chain" id="PRO_5043698764" description="Transmembrane protein" evidence="2">
    <location>
        <begin position="20"/>
        <end position="211"/>
    </location>
</feature>
<keyword evidence="1" id="KW-1133">Transmembrane helix</keyword>
<name>A0AAV9X4Y3_9PEZI</name>
<feature type="transmembrane region" description="Helical" evidence="1">
    <location>
        <begin position="149"/>
        <end position="171"/>
    </location>
</feature>
<evidence type="ECO:0000256" key="2">
    <source>
        <dbReference type="SAM" id="SignalP"/>
    </source>
</evidence>
<evidence type="ECO:0000256" key="1">
    <source>
        <dbReference type="SAM" id="Phobius"/>
    </source>
</evidence>
<accession>A0AAV9X4Y3</accession>
<keyword evidence="1" id="KW-0472">Membrane</keyword>
<feature type="signal peptide" evidence="2">
    <location>
        <begin position="1"/>
        <end position="19"/>
    </location>
</feature>